<dbReference type="GO" id="GO:0015450">
    <property type="term" value="F:protein-transporting ATPase activity"/>
    <property type="evidence" value="ECO:0007669"/>
    <property type="project" value="UniProtKB-UniRule"/>
</dbReference>
<dbReference type="PANTHER" id="PTHR34182:SF1">
    <property type="entry name" value="PROTEIN-EXPORT MEMBRANE PROTEIN SECG"/>
    <property type="match status" value="1"/>
</dbReference>
<evidence type="ECO:0000256" key="10">
    <source>
        <dbReference type="ARBA" id="ARBA00023136"/>
    </source>
</evidence>
<evidence type="ECO:0000256" key="5">
    <source>
        <dbReference type="ARBA" id="ARBA00022475"/>
    </source>
</evidence>
<dbReference type="NCBIfam" id="TIGR00810">
    <property type="entry name" value="secG"/>
    <property type="match status" value="1"/>
</dbReference>
<evidence type="ECO:0000313" key="12">
    <source>
        <dbReference type="EMBL" id="CAB3767701.1"/>
    </source>
</evidence>
<evidence type="ECO:0000256" key="11">
    <source>
        <dbReference type="RuleBase" id="RU365087"/>
    </source>
</evidence>
<evidence type="ECO:0000256" key="6">
    <source>
        <dbReference type="ARBA" id="ARBA00022692"/>
    </source>
</evidence>
<feature type="transmembrane region" description="Helical" evidence="11">
    <location>
        <begin position="61"/>
        <end position="81"/>
    </location>
</feature>
<dbReference type="Pfam" id="PF03840">
    <property type="entry name" value="SecG"/>
    <property type="match status" value="1"/>
</dbReference>
<keyword evidence="7 11" id="KW-0653">Protein transport</keyword>
<organism evidence="12 13">
    <name type="scientific">Paraburkholderia solisilvae</name>
    <dbReference type="NCBI Taxonomy" id="624376"/>
    <lineage>
        <taxon>Bacteria</taxon>
        <taxon>Pseudomonadati</taxon>
        <taxon>Pseudomonadota</taxon>
        <taxon>Betaproteobacteria</taxon>
        <taxon>Burkholderiales</taxon>
        <taxon>Burkholderiaceae</taxon>
        <taxon>Paraburkholderia</taxon>
    </lineage>
</organism>
<evidence type="ECO:0000256" key="4">
    <source>
        <dbReference type="ARBA" id="ARBA00022448"/>
    </source>
</evidence>
<evidence type="ECO:0000256" key="7">
    <source>
        <dbReference type="ARBA" id="ARBA00022927"/>
    </source>
</evidence>
<keyword evidence="13" id="KW-1185">Reference proteome</keyword>
<feature type="transmembrane region" description="Helical" evidence="11">
    <location>
        <begin position="6"/>
        <end position="25"/>
    </location>
</feature>
<evidence type="ECO:0000256" key="3">
    <source>
        <dbReference type="ARBA" id="ARBA00017876"/>
    </source>
</evidence>
<evidence type="ECO:0000256" key="8">
    <source>
        <dbReference type="ARBA" id="ARBA00022989"/>
    </source>
</evidence>
<keyword evidence="6 11" id="KW-0812">Transmembrane</keyword>
<protein>
    <recommendedName>
        <fullName evidence="3 11">Protein-export membrane protein SecG</fullName>
    </recommendedName>
</protein>
<keyword evidence="9 11" id="KW-0811">Translocation</keyword>
<dbReference type="PANTHER" id="PTHR34182">
    <property type="entry name" value="PROTEIN-EXPORT MEMBRANE PROTEIN SECG"/>
    <property type="match status" value="1"/>
</dbReference>
<dbReference type="AlphaFoldDB" id="A0A6J5EQI8"/>
<evidence type="ECO:0000256" key="2">
    <source>
        <dbReference type="ARBA" id="ARBA00008445"/>
    </source>
</evidence>
<keyword evidence="10 11" id="KW-0472">Membrane</keyword>
<comment type="similarity">
    <text evidence="2 11">Belongs to the SecG family.</text>
</comment>
<comment type="subcellular location">
    <subcellularLocation>
        <location evidence="1 11">Cell membrane</location>
        <topology evidence="1 11">Multi-pass membrane protein</topology>
    </subcellularLocation>
</comment>
<dbReference type="PRINTS" id="PR01651">
    <property type="entry name" value="SECGEXPORT"/>
</dbReference>
<dbReference type="GO" id="GO:0043952">
    <property type="term" value="P:protein transport by the Sec complex"/>
    <property type="evidence" value="ECO:0007669"/>
    <property type="project" value="TreeGrafter"/>
</dbReference>
<reference evidence="12 13" key="1">
    <citation type="submission" date="2020-04" db="EMBL/GenBank/DDBJ databases">
        <authorList>
            <person name="De Canck E."/>
        </authorList>
    </citation>
    <scope>NUCLEOTIDE SEQUENCE [LARGE SCALE GENOMIC DNA]</scope>
    <source>
        <strain evidence="12 13">LMG 29739</strain>
    </source>
</reference>
<dbReference type="InterPro" id="IPR004692">
    <property type="entry name" value="SecG"/>
</dbReference>
<name>A0A6J5EQI8_9BURK</name>
<evidence type="ECO:0000256" key="1">
    <source>
        <dbReference type="ARBA" id="ARBA00004651"/>
    </source>
</evidence>
<dbReference type="RefSeq" id="WP_175114283.1">
    <property type="nucleotide sequence ID" value="NZ_CADIKF010000053.1"/>
</dbReference>
<gene>
    <name evidence="12" type="primary">secG</name>
    <name evidence="12" type="ORF">LMG29739_05140</name>
</gene>
<dbReference type="EMBL" id="CADIKF010000053">
    <property type="protein sequence ID" value="CAB3767701.1"/>
    <property type="molecule type" value="Genomic_DNA"/>
</dbReference>
<evidence type="ECO:0000256" key="9">
    <source>
        <dbReference type="ARBA" id="ARBA00023010"/>
    </source>
</evidence>
<dbReference type="Proteomes" id="UP000494329">
    <property type="component" value="Unassembled WGS sequence"/>
</dbReference>
<dbReference type="GO" id="GO:0065002">
    <property type="term" value="P:intracellular protein transmembrane transport"/>
    <property type="evidence" value="ECO:0007669"/>
    <property type="project" value="TreeGrafter"/>
</dbReference>
<dbReference type="GO" id="GO:0005886">
    <property type="term" value="C:plasma membrane"/>
    <property type="evidence" value="ECO:0007669"/>
    <property type="project" value="UniProtKB-SubCell"/>
</dbReference>
<evidence type="ECO:0000313" key="13">
    <source>
        <dbReference type="Proteomes" id="UP000494329"/>
    </source>
</evidence>
<comment type="function">
    <text evidence="11">Involved in protein export. Participates in an early event of protein translocation.</text>
</comment>
<sequence length="139" mass="13223">MLYLKTLIIVVQLLSALGIIGLVLLQHGKGADMGAAFGSGASGSLFGATGSANFLSRTTGVLAAIFFVTTLALTYIGAYHVKPSAGVLGTVAPTSAPVASAVAPASAAASASPAATSGATVAAPASPAAASAPGQDVPK</sequence>
<keyword evidence="5 11" id="KW-1003">Cell membrane</keyword>
<keyword evidence="4 11" id="KW-0813">Transport</keyword>
<proteinExistence type="inferred from homology"/>
<dbReference type="GO" id="GO:0009306">
    <property type="term" value="P:protein secretion"/>
    <property type="evidence" value="ECO:0007669"/>
    <property type="project" value="UniProtKB-UniRule"/>
</dbReference>
<accession>A0A6J5EQI8</accession>
<keyword evidence="8 11" id="KW-1133">Transmembrane helix</keyword>